<dbReference type="InterPro" id="IPR038765">
    <property type="entry name" value="Papain-like_cys_pep_sf"/>
</dbReference>
<accession>A0A7W9SLG7</accession>
<comment type="similarity">
    <text evidence="1">Belongs to the peptidase C1 family.</text>
</comment>
<keyword evidence="4" id="KW-0378">Hydrolase</keyword>
<dbReference type="AlphaFoldDB" id="A0A7W9SLG7"/>
<dbReference type="SUPFAM" id="SSF54001">
    <property type="entry name" value="Cysteine proteinases"/>
    <property type="match status" value="1"/>
</dbReference>
<evidence type="ECO:0000259" key="3">
    <source>
        <dbReference type="SMART" id="SM00645"/>
    </source>
</evidence>
<dbReference type="EC" id="3.4.22.15" evidence="4"/>
<feature type="chain" id="PRO_5031082353" evidence="2">
    <location>
        <begin position="19"/>
        <end position="363"/>
    </location>
</feature>
<dbReference type="PROSITE" id="PS00139">
    <property type="entry name" value="THIOL_PROTEASE_CYS"/>
    <property type="match status" value="1"/>
</dbReference>
<dbReference type="CDD" id="cd02248">
    <property type="entry name" value="Peptidase_C1A"/>
    <property type="match status" value="1"/>
</dbReference>
<dbReference type="Proteomes" id="UP000520814">
    <property type="component" value="Unassembled WGS sequence"/>
</dbReference>
<gene>
    <name evidence="4" type="ORF">HNQ39_000101</name>
</gene>
<evidence type="ECO:0000256" key="1">
    <source>
        <dbReference type="ARBA" id="ARBA00008455"/>
    </source>
</evidence>
<reference evidence="4 5" key="1">
    <citation type="submission" date="2020-08" db="EMBL/GenBank/DDBJ databases">
        <title>Genomic Encyclopedia of Type Strains, Phase IV (KMG-IV): sequencing the most valuable type-strain genomes for metagenomic binning, comparative biology and taxonomic classification.</title>
        <authorList>
            <person name="Goeker M."/>
        </authorList>
    </citation>
    <scope>NUCLEOTIDE SEQUENCE [LARGE SCALE GENOMIC DNA]</scope>
    <source>
        <strain evidence="4 5">DSM 23562</strain>
    </source>
</reference>
<comment type="caution">
    <text evidence="4">The sequence shown here is derived from an EMBL/GenBank/DDBJ whole genome shotgun (WGS) entry which is preliminary data.</text>
</comment>
<feature type="signal peptide" evidence="2">
    <location>
        <begin position="1"/>
        <end position="18"/>
    </location>
</feature>
<dbReference type="InterPro" id="IPR000668">
    <property type="entry name" value="Peptidase_C1A_C"/>
</dbReference>
<dbReference type="Gene3D" id="3.90.70.10">
    <property type="entry name" value="Cysteine proteinases"/>
    <property type="match status" value="1"/>
</dbReference>
<dbReference type="InterPro" id="IPR000169">
    <property type="entry name" value="Pept_cys_AS"/>
</dbReference>
<evidence type="ECO:0000256" key="2">
    <source>
        <dbReference type="SAM" id="SignalP"/>
    </source>
</evidence>
<protein>
    <submittedName>
        <fullName evidence="4">Cathepsin L</fullName>
        <ecNumber evidence="4">3.4.22.15</ecNumber>
    </submittedName>
</protein>
<keyword evidence="5" id="KW-1185">Reference proteome</keyword>
<dbReference type="InterPro" id="IPR039417">
    <property type="entry name" value="Peptidase_C1A_papain-like"/>
</dbReference>
<dbReference type="SMART" id="SM00645">
    <property type="entry name" value="Pept_C1"/>
    <property type="match status" value="1"/>
</dbReference>
<dbReference type="InterPro" id="IPR013128">
    <property type="entry name" value="Peptidase_C1A"/>
</dbReference>
<name>A0A7W9SLG7_ARMRO</name>
<dbReference type="PRINTS" id="PR00705">
    <property type="entry name" value="PAPAIN"/>
</dbReference>
<keyword evidence="2" id="KW-0732">Signal</keyword>
<dbReference type="EMBL" id="JACHGW010000001">
    <property type="protein sequence ID" value="MBB6048339.1"/>
    <property type="molecule type" value="Genomic_DNA"/>
</dbReference>
<organism evidence="4 5">
    <name type="scientific">Armatimonas rosea</name>
    <dbReference type="NCBI Taxonomy" id="685828"/>
    <lineage>
        <taxon>Bacteria</taxon>
        <taxon>Bacillati</taxon>
        <taxon>Armatimonadota</taxon>
        <taxon>Armatimonadia</taxon>
        <taxon>Armatimonadales</taxon>
        <taxon>Armatimonadaceae</taxon>
        <taxon>Armatimonas</taxon>
    </lineage>
</organism>
<dbReference type="Pfam" id="PF00112">
    <property type="entry name" value="Peptidase_C1"/>
    <property type="match status" value="1"/>
</dbReference>
<sequence length="363" mass="39622">MKKSVLVRLLGATTLATAAAVASAQLQKIPDLNTLKLDLQKQKISFTIGQTSVLGKDIKQLTGDIIPPNIQQIADQQEPISKRVLELDRLERESAVKINPALRGKIYEFQIPANPNMKRWDWRTQGKVSPVKDQNPAGTCWAFSAMGALESSWLIRNNVTVDASEQFMVSYSGAGTTSGGDRAPANAWLVANGTTAEATCPYNATMTTSTPASTATPYDALAWGFVDAAADIPSVQKIKEALCEHGPVEASVYADGNFIAYTGGIFDHVDTANNNTNHAILIVGWDDNKGAWIIKNSWGTGWGESCDYGSGRGFMYIKYGTHKIGRRAMWIKAKSVHYFIKPELLKSIPFNTLIKANIRAIQR</sequence>
<dbReference type="RefSeq" id="WP_184191839.1">
    <property type="nucleotide sequence ID" value="NZ_JACHGW010000001.1"/>
</dbReference>
<dbReference type="GO" id="GO:0004197">
    <property type="term" value="F:cysteine-type endopeptidase activity"/>
    <property type="evidence" value="ECO:0007669"/>
    <property type="project" value="UniProtKB-EC"/>
</dbReference>
<dbReference type="PROSITE" id="PS00639">
    <property type="entry name" value="THIOL_PROTEASE_HIS"/>
    <property type="match status" value="1"/>
</dbReference>
<proteinExistence type="inferred from homology"/>
<dbReference type="GO" id="GO:0006508">
    <property type="term" value="P:proteolysis"/>
    <property type="evidence" value="ECO:0007669"/>
    <property type="project" value="InterPro"/>
</dbReference>
<feature type="domain" description="Peptidase C1A papain C-terminal" evidence="3">
    <location>
        <begin position="116"/>
        <end position="321"/>
    </location>
</feature>
<dbReference type="PANTHER" id="PTHR12411">
    <property type="entry name" value="CYSTEINE PROTEASE FAMILY C1-RELATED"/>
    <property type="match status" value="1"/>
</dbReference>
<evidence type="ECO:0000313" key="4">
    <source>
        <dbReference type="EMBL" id="MBB6048339.1"/>
    </source>
</evidence>
<dbReference type="InterPro" id="IPR025660">
    <property type="entry name" value="Pept_his_AS"/>
</dbReference>
<evidence type="ECO:0000313" key="5">
    <source>
        <dbReference type="Proteomes" id="UP000520814"/>
    </source>
</evidence>